<protein>
    <recommendedName>
        <fullName evidence="4 5">Large ribosomal subunit protein uL29</fullName>
    </recommendedName>
</protein>
<reference evidence="6 7" key="1">
    <citation type="submission" date="2013-04" db="EMBL/GenBank/DDBJ databases">
        <authorList>
            <person name="Lin L."/>
            <person name="Zeng Z."/>
            <person name="Xie J."/>
            <person name="Luo L."/>
            <person name="Yang Z."/>
            <person name="Liang W."/>
            <person name="Lin H."/>
            <person name="Dong C."/>
            <person name="Sun Y."/>
        </authorList>
    </citation>
    <scope>NUCLEOTIDE SEQUENCE [LARGE SCALE GENOMIC DNA]</scope>
    <source>
        <strain evidence="6 7">CQ-W70</strain>
    </source>
</reference>
<dbReference type="EMBL" id="CP005933">
    <property type="protein sequence ID" value="AIA34157.1"/>
    <property type="molecule type" value="Genomic_DNA"/>
</dbReference>
<evidence type="ECO:0000313" key="7">
    <source>
        <dbReference type="Proteomes" id="UP000027182"/>
    </source>
</evidence>
<evidence type="ECO:0000256" key="2">
    <source>
        <dbReference type="ARBA" id="ARBA00022980"/>
    </source>
</evidence>
<dbReference type="HOGENOM" id="CLU_158491_7_0_14"/>
<dbReference type="GO" id="GO:0006412">
    <property type="term" value="P:translation"/>
    <property type="evidence" value="ECO:0007669"/>
    <property type="project" value="UniProtKB-UniRule"/>
</dbReference>
<dbReference type="GeneID" id="66645525"/>
<dbReference type="NCBIfam" id="TIGR00012">
    <property type="entry name" value="L29"/>
    <property type="match status" value="1"/>
</dbReference>
<dbReference type="InterPro" id="IPR050063">
    <property type="entry name" value="Ribosomal_protein_uL29"/>
</dbReference>
<dbReference type="Gene3D" id="1.10.287.310">
    <property type="match status" value="1"/>
</dbReference>
<proteinExistence type="inferred from homology"/>
<dbReference type="InterPro" id="IPR018254">
    <property type="entry name" value="Ribosomal_uL29_CS"/>
</dbReference>
<dbReference type="CDD" id="cd00427">
    <property type="entry name" value="Ribosomal_L29_HIP"/>
    <property type="match status" value="1"/>
</dbReference>
<evidence type="ECO:0000256" key="3">
    <source>
        <dbReference type="ARBA" id="ARBA00023274"/>
    </source>
</evidence>
<organism evidence="6 7">
    <name type="scientific">Mycoplasmopsis bovis CQ-W70</name>
    <dbReference type="NCBI Taxonomy" id="1316930"/>
    <lineage>
        <taxon>Bacteria</taxon>
        <taxon>Bacillati</taxon>
        <taxon>Mycoplasmatota</taxon>
        <taxon>Mycoplasmoidales</taxon>
        <taxon>Metamycoplasmataceae</taxon>
        <taxon>Mycoplasmopsis</taxon>
    </lineage>
</organism>
<dbReference type="SUPFAM" id="SSF46561">
    <property type="entry name" value="Ribosomal protein L29 (L29p)"/>
    <property type="match status" value="1"/>
</dbReference>
<evidence type="ECO:0000256" key="1">
    <source>
        <dbReference type="ARBA" id="ARBA00009254"/>
    </source>
</evidence>
<dbReference type="InterPro" id="IPR001854">
    <property type="entry name" value="Ribosomal_uL29"/>
</dbReference>
<dbReference type="PROSITE" id="PS00579">
    <property type="entry name" value="RIBOSOMAL_L29"/>
    <property type="match status" value="1"/>
</dbReference>
<gene>
    <name evidence="5 6" type="primary">rpmC</name>
    <name evidence="6" type="ORF">K668_02905</name>
</gene>
<evidence type="ECO:0000256" key="4">
    <source>
        <dbReference type="ARBA" id="ARBA00035204"/>
    </source>
</evidence>
<dbReference type="PANTHER" id="PTHR10916">
    <property type="entry name" value="60S RIBOSOMAL PROTEIN L35/50S RIBOSOMAL PROTEIN L29"/>
    <property type="match status" value="1"/>
</dbReference>
<comment type="similarity">
    <text evidence="1 5">Belongs to the universal ribosomal protein uL29 family.</text>
</comment>
<evidence type="ECO:0000256" key="5">
    <source>
        <dbReference type="HAMAP-Rule" id="MF_00374"/>
    </source>
</evidence>
<dbReference type="Proteomes" id="UP000027182">
    <property type="component" value="Chromosome"/>
</dbReference>
<dbReference type="InterPro" id="IPR036049">
    <property type="entry name" value="Ribosomal_uL29_sf"/>
</dbReference>
<keyword evidence="2 5" id="KW-0689">Ribosomal protein</keyword>
<dbReference type="AlphaFoldDB" id="A0A059Y924"/>
<dbReference type="Pfam" id="PF00831">
    <property type="entry name" value="Ribosomal_L29"/>
    <property type="match status" value="1"/>
</dbReference>
<sequence>MLYKDIKVKSVDELQKLVKDFEAELWTLNFKKAVGSLDQSHKIKAIRRDIARVKTELNARAKGAK</sequence>
<dbReference type="RefSeq" id="WP_013456156.1">
    <property type="nucleotide sequence ID" value="NZ_CP005933.1"/>
</dbReference>
<dbReference type="HAMAP" id="MF_00374">
    <property type="entry name" value="Ribosomal_uL29"/>
    <property type="match status" value="1"/>
</dbReference>
<dbReference type="KEGG" id="mbq:K668_02905"/>
<dbReference type="GO" id="GO:0003735">
    <property type="term" value="F:structural constituent of ribosome"/>
    <property type="evidence" value="ECO:0007669"/>
    <property type="project" value="InterPro"/>
</dbReference>
<keyword evidence="3 5" id="KW-0687">Ribonucleoprotein</keyword>
<accession>A0A059Y924</accession>
<dbReference type="PATRIC" id="fig|1316930.3.peg.595"/>
<dbReference type="PANTHER" id="PTHR10916:SF0">
    <property type="entry name" value="LARGE RIBOSOMAL SUBUNIT PROTEIN UL29C"/>
    <property type="match status" value="1"/>
</dbReference>
<dbReference type="GO" id="GO:0022625">
    <property type="term" value="C:cytosolic large ribosomal subunit"/>
    <property type="evidence" value="ECO:0007669"/>
    <property type="project" value="TreeGrafter"/>
</dbReference>
<name>A0A059Y924_MYCBV</name>
<evidence type="ECO:0000313" key="6">
    <source>
        <dbReference type="EMBL" id="AIA34157.1"/>
    </source>
</evidence>